<name>A0A433D6X8_9FUNG</name>
<evidence type="ECO:0000256" key="3">
    <source>
        <dbReference type="ARBA" id="ARBA00022946"/>
    </source>
</evidence>
<dbReference type="Pfam" id="PF10236">
    <property type="entry name" value="DAP3"/>
    <property type="match status" value="1"/>
</dbReference>
<evidence type="ECO:0000256" key="7">
    <source>
        <dbReference type="ARBA" id="ARBA00035140"/>
    </source>
</evidence>
<evidence type="ECO:0000256" key="4">
    <source>
        <dbReference type="ARBA" id="ARBA00022980"/>
    </source>
</evidence>
<proteinExistence type="inferred from homology"/>
<sequence>MAEKRKTRSETRGEQVEAGPSKRKTRSEQTEQVGPSKRKKIVGTNTFQLLKDHDVTDATSEHVNRVFLLDSSAVPEGGPTGIDYDMLTEENYPNLDASKQDDYLLPFLIRKCAVNLLKFMRVLKEKFDKNGSFTNVGRILTFSVVWLAGTAGAGKSYVLYHVVQFCRASGWLVLYVPRLGTLAKKDNEQAAMLILENFLDGNEMQLKDMEYHENSLYDFVAEGFDDGEYLATFKELISILTRKLKIPVLFAIDEWNSRFTGDGLCREVLNTFDDTKLVGFAYVLHRRSMGLTDYNLYLQKSGFWLYSISAAFDPVEGLRNADATTITIRIPPYSEEEFDSILECQQHFKRLPAAIDKDQIRYHSALVPRMILYWCLEWSPNLGKPFEDVLKSFSNRAATYYKGSIKKTLDRAKDLPADDKLIMHQTVTFFYLNIAVKDLPELWEISGLFVEAKSEVDGGAYVYKCVCPPVGKAIIKYFTDHTKPTIDVLVGHLIVFLYLLCSGRRFINQLALELLVARYFRRGAPSTVSLTDKNLMGKKRQQKKLHITVSVDFEQTTPTIDTPILPGTFLILRRGHPVCDLIAYSLENRGELFFIQISKSSYMAHNSKVTDLGDTIQVKGKKSILEHYMDLCLTEDGEKRFPKVKNRDIKNLNKKLPTGVYYVYITTSDSVIGLSNNVKNHPVILVQGDDVKSVVGVDWDLYKKDF</sequence>
<feature type="region of interest" description="Disordered" evidence="8">
    <location>
        <begin position="1"/>
        <end position="38"/>
    </location>
</feature>
<protein>
    <recommendedName>
        <fullName evidence="7">Small ribosomal subunit protein mS29</fullName>
    </recommendedName>
</protein>
<comment type="caution">
    <text evidence="9">The sequence shown here is derived from an EMBL/GenBank/DDBJ whole genome shotgun (WGS) entry which is preliminary data.</text>
</comment>
<comment type="similarity">
    <text evidence="2">Belongs to the mitochondrion-specific ribosomal protein mS29 family.</text>
</comment>
<evidence type="ECO:0000256" key="5">
    <source>
        <dbReference type="ARBA" id="ARBA00023128"/>
    </source>
</evidence>
<feature type="compositionally biased region" description="Basic and acidic residues" evidence="8">
    <location>
        <begin position="1"/>
        <end position="15"/>
    </location>
</feature>
<dbReference type="PANTHER" id="PTHR12810:SF0">
    <property type="entry name" value="SMALL RIBOSOMAL SUBUNIT PROTEIN MS29"/>
    <property type="match status" value="1"/>
</dbReference>
<keyword evidence="6" id="KW-0687">Ribonucleoprotein</keyword>
<dbReference type="GO" id="GO:0003735">
    <property type="term" value="F:structural constituent of ribosome"/>
    <property type="evidence" value="ECO:0007669"/>
    <property type="project" value="TreeGrafter"/>
</dbReference>
<evidence type="ECO:0000313" key="10">
    <source>
        <dbReference type="Proteomes" id="UP000268093"/>
    </source>
</evidence>
<evidence type="ECO:0000256" key="2">
    <source>
        <dbReference type="ARBA" id="ARBA00009863"/>
    </source>
</evidence>
<keyword evidence="10" id="KW-1185">Reference proteome</keyword>
<evidence type="ECO:0000256" key="6">
    <source>
        <dbReference type="ARBA" id="ARBA00023274"/>
    </source>
</evidence>
<keyword evidence="3" id="KW-0809">Transit peptide</keyword>
<dbReference type="AlphaFoldDB" id="A0A433D6X8"/>
<dbReference type="Proteomes" id="UP000268093">
    <property type="component" value="Unassembled WGS sequence"/>
</dbReference>
<dbReference type="OrthoDB" id="274828at2759"/>
<evidence type="ECO:0000313" key="9">
    <source>
        <dbReference type="EMBL" id="RUP46599.1"/>
    </source>
</evidence>
<evidence type="ECO:0000256" key="8">
    <source>
        <dbReference type="SAM" id="MobiDB-lite"/>
    </source>
</evidence>
<dbReference type="SUPFAM" id="SSF52540">
    <property type="entry name" value="P-loop containing nucleoside triphosphate hydrolases"/>
    <property type="match status" value="1"/>
</dbReference>
<evidence type="ECO:0000256" key="1">
    <source>
        <dbReference type="ARBA" id="ARBA00004173"/>
    </source>
</evidence>
<reference evidence="9 10" key="1">
    <citation type="journal article" date="2018" name="New Phytol.">
        <title>Phylogenomics of Endogonaceae and evolution of mycorrhizas within Mucoromycota.</title>
        <authorList>
            <person name="Chang Y."/>
            <person name="Desiro A."/>
            <person name="Na H."/>
            <person name="Sandor L."/>
            <person name="Lipzen A."/>
            <person name="Clum A."/>
            <person name="Barry K."/>
            <person name="Grigoriev I.V."/>
            <person name="Martin F.M."/>
            <person name="Stajich J.E."/>
            <person name="Smith M.E."/>
            <person name="Bonito G."/>
            <person name="Spatafora J.W."/>
        </authorList>
    </citation>
    <scope>NUCLEOTIDE SEQUENCE [LARGE SCALE GENOMIC DNA]</scope>
    <source>
        <strain evidence="9 10">GMNB39</strain>
    </source>
</reference>
<gene>
    <name evidence="9" type="ORF">BC936DRAFT_146748</name>
</gene>
<dbReference type="PANTHER" id="PTHR12810">
    <property type="entry name" value="MITOCHONDRIAL 28S RIBOSOMAL PROTEIN S29"/>
    <property type="match status" value="1"/>
</dbReference>
<keyword evidence="4" id="KW-0689">Ribosomal protein</keyword>
<dbReference type="InterPro" id="IPR019368">
    <property type="entry name" value="Ribosomal_mS29"/>
</dbReference>
<dbReference type="InterPro" id="IPR027417">
    <property type="entry name" value="P-loop_NTPase"/>
</dbReference>
<dbReference type="EMBL" id="RBNI01005570">
    <property type="protein sequence ID" value="RUP46599.1"/>
    <property type="molecule type" value="Genomic_DNA"/>
</dbReference>
<accession>A0A433D6X8</accession>
<organism evidence="9 10">
    <name type="scientific">Jimgerdemannia flammicorona</name>
    <dbReference type="NCBI Taxonomy" id="994334"/>
    <lineage>
        <taxon>Eukaryota</taxon>
        <taxon>Fungi</taxon>
        <taxon>Fungi incertae sedis</taxon>
        <taxon>Mucoromycota</taxon>
        <taxon>Mucoromycotina</taxon>
        <taxon>Endogonomycetes</taxon>
        <taxon>Endogonales</taxon>
        <taxon>Endogonaceae</taxon>
        <taxon>Jimgerdemannia</taxon>
    </lineage>
</organism>
<keyword evidence="5" id="KW-0496">Mitochondrion</keyword>
<dbReference type="GO" id="GO:0005763">
    <property type="term" value="C:mitochondrial small ribosomal subunit"/>
    <property type="evidence" value="ECO:0007669"/>
    <property type="project" value="TreeGrafter"/>
</dbReference>
<comment type="subcellular location">
    <subcellularLocation>
        <location evidence="1">Mitochondrion</location>
    </subcellularLocation>
</comment>